<dbReference type="Proteomes" id="UP000799436">
    <property type="component" value="Unassembled WGS sequence"/>
</dbReference>
<gene>
    <name evidence="1" type="ORF">EJ03DRAFT_338382</name>
</gene>
<keyword evidence="2" id="KW-1185">Reference proteome</keyword>
<accession>A0A6G1L136</accession>
<reference evidence="1" key="1">
    <citation type="journal article" date="2020" name="Stud. Mycol.">
        <title>101 Dothideomycetes genomes: a test case for predicting lifestyles and emergence of pathogens.</title>
        <authorList>
            <person name="Haridas S."/>
            <person name="Albert R."/>
            <person name="Binder M."/>
            <person name="Bloem J."/>
            <person name="Labutti K."/>
            <person name="Salamov A."/>
            <person name="Andreopoulos B."/>
            <person name="Baker S."/>
            <person name="Barry K."/>
            <person name="Bills G."/>
            <person name="Bluhm B."/>
            <person name="Cannon C."/>
            <person name="Castanera R."/>
            <person name="Culley D."/>
            <person name="Daum C."/>
            <person name="Ezra D."/>
            <person name="Gonzalez J."/>
            <person name="Henrissat B."/>
            <person name="Kuo A."/>
            <person name="Liang C."/>
            <person name="Lipzen A."/>
            <person name="Lutzoni F."/>
            <person name="Magnuson J."/>
            <person name="Mondo S."/>
            <person name="Nolan M."/>
            <person name="Ohm R."/>
            <person name="Pangilinan J."/>
            <person name="Park H.-J."/>
            <person name="Ramirez L."/>
            <person name="Alfaro M."/>
            <person name="Sun H."/>
            <person name="Tritt A."/>
            <person name="Yoshinaga Y."/>
            <person name="Zwiers L.-H."/>
            <person name="Turgeon B."/>
            <person name="Goodwin S."/>
            <person name="Spatafora J."/>
            <person name="Crous P."/>
            <person name="Grigoriev I."/>
        </authorList>
    </citation>
    <scope>NUCLEOTIDE SEQUENCE</scope>
    <source>
        <strain evidence="1">CBS 116005</strain>
    </source>
</reference>
<proteinExistence type="predicted"/>
<name>A0A6G1L136_9PEZI</name>
<sequence>MSTPPTAAAAINRLDGTFPNLIAQGSIAYLPTRRELENRNIARGGTGIPEVKCLDRHPLIVRFQGDGQPMKESSCFGHPILVLSRPPASEPEPWIDFLIMTTLHGQTPQQHYPNAGDAFLAQYVPLQPGTWHQYYGRQHLTFAAGMQLDREGRTWDHYWPSVEQYVI</sequence>
<dbReference type="EMBL" id="ML995872">
    <property type="protein sequence ID" value="KAF2766400.1"/>
    <property type="molecule type" value="Genomic_DNA"/>
</dbReference>
<organism evidence="1 2">
    <name type="scientific">Teratosphaeria nubilosa</name>
    <dbReference type="NCBI Taxonomy" id="161662"/>
    <lineage>
        <taxon>Eukaryota</taxon>
        <taxon>Fungi</taxon>
        <taxon>Dikarya</taxon>
        <taxon>Ascomycota</taxon>
        <taxon>Pezizomycotina</taxon>
        <taxon>Dothideomycetes</taxon>
        <taxon>Dothideomycetidae</taxon>
        <taxon>Mycosphaerellales</taxon>
        <taxon>Teratosphaeriaceae</taxon>
        <taxon>Teratosphaeria</taxon>
    </lineage>
</organism>
<protein>
    <submittedName>
        <fullName evidence="1">Uncharacterized protein</fullName>
    </submittedName>
</protein>
<dbReference type="AlphaFoldDB" id="A0A6G1L136"/>
<evidence type="ECO:0000313" key="1">
    <source>
        <dbReference type="EMBL" id="KAF2766400.1"/>
    </source>
</evidence>
<evidence type="ECO:0000313" key="2">
    <source>
        <dbReference type="Proteomes" id="UP000799436"/>
    </source>
</evidence>